<dbReference type="PANTHER" id="PTHR14211:SF7">
    <property type="entry name" value="RIBOSOME BIOGENESIS PROTEIN NOP53"/>
    <property type="match status" value="1"/>
</dbReference>
<comment type="subcellular location">
    <subcellularLocation>
        <location evidence="5">Nucleus</location>
        <location evidence="5">Nucleolus</location>
    </subcellularLocation>
    <subcellularLocation>
        <location evidence="5">Nucleus</location>
        <location evidence="5">Nucleoplasm</location>
    </subcellularLocation>
</comment>
<organism evidence="7 8">
    <name type="scientific">Elsinoe australis</name>
    <dbReference type="NCBI Taxonomy" id="40998"/>
    <lineage>
        <taxon>Eukaryota</taxon>
        <taxon>Fungi</taxon>
        <taxon>Dikarya</taxon>
        <taxon>Ascomycota</taxon>
        <taxon>Pezizomycotina</taxon>
        <taxon>Dothideomycetes</taxon>
        <taxon>Dothideomycetidae</taxon>
        <taxon>Myriangiales</taxon>
        <taxon>Elsinoaceae</taxon>
        <taxon>Elsinoe</taxon>
    </lineage>
</organism>
<comment type="caution">
    <text evidence="7">The sequence shown here is derived from an EMBL/GenBank/DDBJ whole genome shotgun (WGS) entry which is preliminary data.</text>
</comment>
<comment type="similarity">
    <text evidence="1 5">Belongs to the NOP53 family.</text>
</comment>
<protein>
    <recommendedName>
        <fullName evidence="2 5">Ribosome biogenesis protein NOP53</fullName>
    </recommendedName>
</protein>
<feature type="compositionally biased region" description="Acidic residues" evidence="6">
    <location>
        <begin position="250"/>
        <end position="263"/>
    </location>
</feature>
<dbReference type="PIRSF" id="PIRSF017302">
    <property type="entry name" value="Gltscr2"/>
    <property type="match status" value="1"/>
</dbReference>
<feature type="compositionally biased region" description="Basic residues" evidence="6">
    <location>
        <begin position="13"/>
        <end position="23"/>
    </location>
</feature>
<keyword evidence="3 5" id="KW-0690">Ribosome biogenesis</keyword>
<dbReference type="GO" id="GO:0006364">
    <property type="term" value="P:rRNA processing"/>
    <property type="evidence" value="ECO:0007669"/>
    <property type="project" value="TreeGrafter"/>
</dbReference>
<dbReference type="PANTHER" id="PTHR14211">
    <property type="entry name" value="GLIOMA SUPPRESSOR CANDIDATE REGION GENE 2"/>
    <property type="match status" value="1"/>
</dbReference>
<dbReference type="InterPro" id="IPR011687">
    <property type="entry name" value="Nop53/GLTSCR2"/>
</dbReference>
<feature type="region of interest" description="Disordered" evidence="6">
    <location>
        <begin position="1"/>
        <end position="25"/>
    </location>
</feature>
<evidence type="ECO:0000256" key="6">
    <source>
        <dbReference type="SAM" id="MobiDB-lite"/>
    </source>
</evidence>
<dbReference type="STRING" id="40998.A0A2P8AFH9"/>
<evidence type="ECO:0000256" key="3">
    <source>
        <dbReference type="ARBA" id="ARBA00022517"/>
    </source>
</evidence>
<comment type="function">
    <text evidence="5">May play a role in ribosome biogenesis.</text>
</comment>
<dbReference type="EMBL" id="NHZQ01000010">
    <property type="protein sequence ID" value="PSK59218.1"/>
    <property type="molecule type" value="Genomic_DNA"/>
</dbReference>
<feature type="region of interest" description="Disordered" evidence="6">
    <location>
        <begin position="218"/>
        <end position="351"/>
    </location>
</feature>
<dbReference type="AlphaFoldDB" id="A0A2P8AFH9"/>
<dbReference type="GO" id="GO:0008097">
    <property type="term" value="F:5S rRNA binding"/>
    <property type="evidence" value="ECO:0007669"/>
    <property type="project" value="TreeGrafter"/>
</dbReference>
<proteinExistence type="inferred from homology"/>
<keyword evidence="8" id="KW-1185">Reference proteome</keyword>
<dbReference type="Proteomes" id="UP000243723">
    <property type="component" value="Unassembled WGS sequence"/>
</dbReference>
<keyword evidence="4 5" id="KW-0539">Nucleus</keyword>
<dbReference type="GO" id="GO:0000027">
    <property type="term" value="P:ribosomal large subunit assembly"/>
    <property type="evidence" value="ECO:0007669"/>
    <property type="project" value="UniProtKB-UniRule"/>
</dbReference>
<evidence type="ECO:0000256" key="2">
    <source>
        <dbReference type="ARBA" id="ARBA00018339"/>
    </source>
</evidence>
<gene>
    <name evidence="7" type="ORF">B9Z65_3542</name>
</gene>
<evidence type="ECO:0000313" key="7">
    <source>
        <dbReference type="EMBL" id="PSK59218.1"/>
    </source>
</evidence>
<dbReference type="OrthoDB" id="5072at2759"/>
<sequence length="431" mass="49193">MSEVSAAPAQHKQPSRKGKKAWRKNVDVSEVQSGLENAREEVIQGGIISEKPSEELFILDTTGSEDIQKKHLKDGKRLKAEEIIAARASAIPALGGKKRKSLLAIEVSSKKSKPNTYIPHAELQRLRSSAANGDERKTIVQEGADHDPWAVQPKVQDPRFDFLEEKKPKTEPETLKHKPISLAASGRPVAAVKKPDAGKSYNPAFEDWQNLLAKTGDKEVEAERKRLQEAHEEAERIEKALAEAAKPDPVSDDEYESAWESEWEGIQSGKEEEDEVLTKKRPERKTQAERNKIKRRKEKERAQKHEREMRKREEQQAKIREISKEVSRKDAERKAQLAVVAQDSSESEDDEVLRRRRLGKYTLPEAPLEVVLADELQDSLRALRPEGNLLKDRYRNLLVNGKVEMRTTTQHKKPKREVTEKWTYKDFKLPA</sequence>
<dbReference type="Pfam" id="PF07767">
    <property type="entry name" value="Nop53"/>
    <property type="match status" value="1"/>
</dbReference>
<evidence type="ECO:0000256" key="4">
    <source>
        <dbReference type="ARBA" id="ARBA00023242"/>
    </source>
</evidence>
<feature type="compositionally biased region" description="Basic and acidic residues" evidence="6">
    <location>
        <begin position="218"/>
        <end position="241"/>
    </location>
</feature>
<name>A0A2P8AFH9_9PEZI</name>
<evidence type="ECO:0000313" key="8">
    <source>
        <dbReference type="Proteomes" id="UP000243723"/>
    </source>
</evidence>
<dbReference type="GO" id="GO:0005730">
    <property type="term" value="C:nucleolus"/>
    <property type="evidence" value="ECO:0007669"/>
    <property type="project" value="UniProtKB-SubCell"/>
</dbReference>
<feature type="compositionally biased region" description="Basic and acidic residues" evidence="6">
    <location>
        <begin position="299"/>
        <end position="335"/>
    </location>
</feature>
<evidence type="ECO:0000256" key="5">
    <source>
        <dbReference type="PIRNR" id="PIRNR017302"/>
    </source>
</evidence>
<reference evidence="7 8" key="1">
    <citation type="submission" date="2017-05" db="EMBL/GenBank/DDBJ databases">
        <title>Draft genome sequence of Elsinoe australis.</title>
        <authorList>
            <person name="Cheng Q."/>
        </authorList>
    </citation>
    <scope>NUCLEOTIDE SEQUENCE [LARGE SCALE GENOMIC DNA]</scope>
    <source>
        <strain evidence="7 8">NL1</strain>
    </source>
</reference>
<feature type="compositionally biased region" description="Basic and acidic residues" evidence="6">
    <location>
        <begin position="276"/>
        <end position="291"/>
    </location>
</feature>
<dbReference type="GO" id="GO:0005654">
    <property type="term" value="C:nucleoplasm"/>
    <property type="evidence" value="ECO:0007669"/>
    <property type="project" value="UniProtKB-SubCell"/>
</dbReference>
<evidence type="ECO:0000256" key="1">
    <source>
        <dbReference type="ARBA" id="ARBA00008838"/>
    </source>
</evidence>
<accession>A0A2P8AFH9</accession>